<organism evidence="2 3">
    <name type="scientific">Nocardioides aromaticivorans</name>
    <dbReference type="NCBI Taxonomy" id="200618"/>
    <lineage>
        <taxon>Bacteria</taxon>
        <taxon>Bacillati</taxon>
        <taxon>Actinomycetota</taxon>
        <taxon>Actinomycetes</taxon>
        <taxon>Propionibacteriales</taxon>
        <taxon>Nocardioidaceae</taxon>
        <taxon>Nocardioides</taxon>
    </lineage>
</organism>
<protein>
    <recommendedName>
        <fullName evidence="4">RDD domain-containing protein</fullName>
    </recommendedName>
</protein>
<evidence type="ECO:0008006" key="4">
    <source>
        <dbReference type="Google" id="ProtNLM"/>
    </source>
</evidence>
<gene>
    <name evidence="2" type="ORF">CFH99_20915</name>
</gene>
<evidence type="ECO:0000313" key="3">
    <source>
        <dbReference type="Proteomes" id="UP000662818"/>
    </source>
</evidence>
<evidence type="ECO:0000313" key="2">
    <source>
        <dbReference type="EMBL" id="QSR28088.1"/>
    </source>
</evidence>
<dbReference type="RefSeq" id="WP_242530356.1">
    <property type="nucleotide sequence ID" value="NZ_CP022295.1"/>
</dbReference>
<accession>A0ABX7PR30</accession>
<name>A0ABX7PR30_9ACTN</name>
<sequence>MSSYEPPAEYPGYPNQPGYGQPAYGQPAYGQPAYGQQPGYGPPAGPWQAGAQLGLPDGVVIASQGRRVGAYFLAIPLALLTCGIGYLVWGAIVWGRGTSPALQVLGMRAWKPERRGVAGWGDMAARNGLDWLISMITCGISSIVSFVMFLSDEPLHRTLADRVGGTVIVHDPHRRLG</sequence>
<keyword evidence="1" id="KW-0812">Transmembrane</keyword>
<feature type="transmembrane region" description="Helical" evidence="1">
    <location>
        <begin position="70"/>
        <end position="92"/>
    </location>
</feature>
<keyword evidence="3" id="KW-1185">Reference proteome</keyword>
<reference evidence="2 3" key="1">
    <citation type="submission" date="2017-06" db="EMBL/GenBank/DDBJ databases">
        <title>Complete Genome Sequence of the Soil Carbazole-Degrading Bacterium Nocardioides aromaticivorans IC177.</title>
        <authorList>
            <person name="Vejarano F."/>
            <person name="Suzuki-Minakuchi C."/>
            <person name="Ohtsubo Y."/>
            <person name="Tsuda M."/>
            <person name="Okada K."/>
            <person name="Nojiri H."/>
        </authorList>
    </citation>
    <scope>NUCLEOTIDE SEQUENCE [LARGE SCALE GENOMIC DNA]</scope>
    <source>
        <strain evidence="2 3">IC177</strain>
    </source>
</reference>
<dbReference type="Proteomes" id="UP000662818">
    <property type="component" value="Chromosome"/>
</dbReference>
<proteinExistence type="predicted"/>
<dbReference type="EMBL" id="CP022295">
    <property type="protein sequence ID" value="QSR28088.1"/>
    <property type="molecule type" value="Genomic_DNA"/>
</dbReference>
<keyword evidence="1" id="KW-0472">Membrane</keyword>
<feature type="transmembrane region" description="Helical" evidence="1">
    <location>
        <begin position="131"/>
        <end position="150"/>
    </location>
</feature>
<keyword evidence="1" id="KW-1133">Transmembrane helix</keyword>
<evidence type="ECO:0000256" key="1">
    <source>
        <dbReference type="SAM" id="Phobius"/>
    </source>
</evidence>